<name>A0A368YZ21_9HYPH</name>
<dbReference type="GO" id="GO:0003677">
    <property type="term" value="F:DNA binding"/>
    <property type="evidence" value="ECO:0007669"/>
    <property type="project" value="InterPro"/>
</dbReference>
<gene>
    <name evidence="1" type="ORF">C7476_104241</name>
</gene>
<dbReference type="RefSeq" id="WP_114429758.1">
    <property type="nucleotide sequence ID" value="NZ_QPJM01000004.1"/>
</dbReference>
<comment type="caution">
    <text evidence="1">The sequence shown here is derived from an EMBL/GenBank/DDBJ whole genome shotgun (WGS) entry which is preliminary data.</text>
</comment>
<dbReference type="InterPro" id="IPR010982">
    <property type="entry name" value="Lambda_DNA-bd_dom_sf"/>
</dbReference>
<evidence type="ECO:0000313" key="2">
    <source>
        <dbReference type="Proteomes" id="UP000253324"/>
    </source>
</evidence>
<organism evidence="1 2">
    <name type="scientific">Phyllobacterium bourgognense</name>
    <dbReference type="NCBI Taxonomy" id="314236"/>
    <lineage>
        <taxon>Bacteria</taxon>
        <taxon>Pseudomonadati</taxon>
        <taxon>Pseudomonadota</taxon>
        <taxon>Alphaproteobacteria</taxon>
        <taxon>Hyphomicrobiales</taxon>
        <taxon>Phyllobacteriaceae</taxon>
        <taxon>Phyllobacterium</taxon>
    </lineage>
</organism>
<dbReference type="SUPFAM" id="SSF47413">
    <property type="entry name" value="lambda repressor-like DNA-binding domains"/>
    <property type="match status" value="1"/>
</dbReference>
<dbReference type="AlphaFoldDB" id="A0A368YZ21"/>
<reference evidence="1 2" key="1">
    <citation type="submission" date="2018-07" db="EMBL/GenBank/DDBJ databases">
        <title>Genomic Encyclopedia of Type Strains, Phase III (KMG-III): the genomes of soil and plant-associated and newly described type strains.</title>
        <authorList>
            <person name="Whitman W."/>
        </authorList>
    </citation>
    <scope>NUCLEOTIDE SEQUENCE [LARGE SCALE GENOMIC DNA]</scope>
    <source>
        <strain evidence="1 2">31-25a</strain>
    </source>
</reference>
<evidence type="ECO:0000313" key="1">
    <source>
        <dbReference type="EMBL" id="RCW84486.1"/>
    </source>
</evidence>
<keyword evidence="2" id="KW-1185">Reference proteome</keyword>
<accession>A0A368YZ21</accession>
<proteinExistence type="predicted"/>
<evidence type="ECO:0008006" key="3">
    <source>
        <dbReference type="Google" id="ProtNLM"/>
    </source>
</evidence>
<dbReference type="Proteomes" id="UP000253324">
    <property type="component" value="Unassembled WGS sequence"/>
</dbReference>
<sequence>MADTIEATASAIVASANLVKMIKQKFNYTVEDLAIACGLTVDELNGIEMGQDAEPGKLHRIAHSVGLPGDIAGAPQT</sequence>
<protein>
    <recommendedName>
        <fullName evidence="3">Helix-turn-helix protein</fullName>
    </recommendedName>
</protein>
<dbReference type="OrthoDB" id="8094245at2"/>
<dbReference type="EMBL" id="QPJM01000004">
    <property type="protein sequence ID" value="RCW84486.1"/>
    <property type="molecule type" value="Genomic_DNA"/>
</dbReference>